<evidence type="ECO:0000313" key="1">
    <source>
        <dbReference type="EMBL" id="KAI9921025.1"/>
    </source>
</evidence>
<keyword evidence="2" id="KW-1185">Reference proteome</keyword>
<comment type="caution">
    <text evidence="1">The sequence shown here is derived from an EMBL/GenBank/DDBJ whole genome shotgun (WGS) entry which is preliminary data.</text>
</comment>
<name>A0ACC0WQ70_9STRA</name>
<reference evidence="1 2" key="1">
    <citation type="journal article" date="2022" name="bioRxiv">
        <title>The genome of the oomycete Peronosclerospora sorghi, a cosmopolitan pathogen of maize and sorghum, is inflated with dispersed pseudogenes.</title>
        <authorList>
            <person name="Fletcher K."/>
            <person name="Martin F."/>
            <person name="Isakeit T."/>
            <person name="Cavanaugh K."/>
            <person name="Magill C."/>
            <person name="Michelmore R."/>
        </authorList>
    </citation>
    <scope>NUCLEOTIDE SEQUENCE [LARGE SCALE GENOMIC DNA]</scope>
    <source>
        <strain evidence="1">P6</strain>
    </source>
</reference>
<sequence length="166" mass="18137">MRRAINIDGNTSPLFVSFENNSLSDLYKLETLALPFSPDKKKLAILCCMSAAIFPFMDSGRSSPRAKIASISSSVIIDPRALKILSAPKRTIVISSSFESFRFCCASRPCCIIAALRYSFLSARSTIISSTVPLVIKQNTRKQFSTGQYDGRNPCPANPPEGSSMN</sequence>
<proteinExistence type="predicted"/>
<protein>
    <submittedName>
        <fullName evidence="1">Uncharacterized protein</fullName>
    </submittedName>
</protein>
<dbReference type="EMBL" id="CM047580">
    <property type="protein sequence ID" value="KAI9921025.1"/>
    <property type="molecule type" value="Genomic_DNA"/>
</dbReference>
<accession>A0ACC0WQ70</accession>
<organism evidence="1 2">
    <name type="scientific">Peronosclerospora sorghi</name>
    <dbReference type="NCBI Taxonomy" id="230839"/>
    <lineage>
        <taxon>Eukaryota</taxon>
        <taxon>Sar</taxon>
        <taxon>Stramenopiles</taxon>
        <taxon>Oomycota</taxon>
        <taxon>Peronosporomycetes</taxon>
        <taxon>Peronosporales</taxon>
        <taxon>Peronosporaceae</taxon>
        <taxon>Peronosclerospora</taxon>
    </lineage>
</organism>
<gene>
    <name evidence="1" type="ORF">PsorP6_000795</name>
</gene>
<evidence type="ECO:0000313" key="2">
    <source>
        <dbReference type="Proteomes" id="UP001163321"/>
    </source>
</evidence>
<dbReference type="Proteomes" id="UP001163321">
    <property type="component" value="Chromosome 1"/>
</dbReference>